<dbReference type="NCBIfam" id="TIGR03949">
    <property type="entry name" value="bact_IIb_cerein"/>
    <property type="match status" value="1"/>
</dbReference>
<dbReference type="EMBL" id="CADCST010000085">
    <property type="protein sequence ID" value="CAA9198938.1"/>
    <property type="molecule type" value="Genomic_DNA"/>
</dbReference>
<name>A0ABN7EN82_9FLAO</name>
<evidence type="ECO:0008006" key="3">
    <source>
        <dbReference type="Google" id="ProtNLM"/>
    </source>
</evidence>
<dbReference type="RefSeq" id="WP_173966433.1">
    <property type="nucleotide sequence ID" value="NZ_CADCST010000085.1"/>
</dbReference>
<comment type="caution">
    <text evidence="1">The sequence shown here is derived from an EMBL/GenBank/DDBJ whole genome shotgun (WGS) entry which is preliminary data.</text>
</comment>
<keyword evidence="2" id="KW-1185">Reference proteome</keyword>
<evidence type="ECO:0000313" key="2">
    <source>
        <dbReference type="Proteomes" id="UP000474567"/>
    </source>
</evidence>
<dbReference type="InterPro" id="IPR023991">
    <property type="entry name" value="Bacteriocin_IIb_lactobn/cerein"/>
</dbReference>
<proteinExistence type="predicted"/>
<sequence length="56" mass="5944">MNLQSLNLVELNAQEVQEIDGGIWGEIVATGIALGGGLAWAFDKGEAFGRHLAQAY</sequence>
<organism evidence="1 2">
    <name type="scientific">Flavobacterium collinsii</name>
    <dbReference type="NCBI Taxonomy" id="1114861"/>
    <lineage>
        <taxon>Bacteria</taxon>
        <taxon>Pseudomonadati</taxon>
        <taxon>Bacteroidota</taxon>
        <taxon>Flavobacteriia</taxon>
        <taxon>Flavobacteriales</taxon>
        <taxon>Flavobacteriaceae</taxon>
        <taxon>Flavobacterium</taxon>
    </lineage>
</organism>
<evidence type="ECO:0000313" key="1">
    <source>
        <dbReference type="EMBL" id="CAA9198938.1"/>
    </source>
</evidence>
<reference evidence="1 2" key="1">
    <citation type="submission" date="2020-02" db="EMBL/GenBank/DDBJ databases">
        <authorList>
            <person name="Criscuolo A."/>
        </authorList>
    </citation>
    <scope>NUCLEOTIDE SEQUENCE [LARGE SCALE GENOMIC DNA]</scope>
    <source>
        <strain evidence="1">CECT7796</strain>
    </source>
</reference>
<accession>A0ABN7EN82</accession>
<protein>
    <recommendedName>
        <fullName evidence="3">Class IIb bacteriocin, lactobin A/cerein 7B family</fullName>
    </recommendedName>
</protein>
<dbReference type="Proteomes" id="UP000474567">
    <property type="component" value="Unassembled WGS sequence"/>
</dbReference>
<gene>
    <name evidence="1" type="ORF">FLACOL7796_02477</name>
</gene>